<evidence type="ECO:0000313" key="1">
    <source>
        <dbReference type="EMBL" id="KAI0026614.1"/>
    </source>
</evidence>
<accession>A0ACB8Q4F0</accession>
<organism evidence="1 2">
    <name type="scientific">Vararia minispora EC-137</name>
    <dbReference type="NCBI Taxonomy" id="1314806"/>
    <lineage>
        <taxon>Eukaryota</taxon>
        <taxon>Fungi</taxon>
        <taxon>Dikarya</taxon>
        <taxon>Basidiomycota</taxon>
        <taxon>Agaricomycotina</taxon>
        <taxon>Agaricomycetes</taxon>
        <taxon>Russulales</taxon>
        <taxon>Lachnocladiaceae</taxon>
        <taxon>Vararia</taxon>
    </lineage>
</organism>
<dbReference type="EMBL" id="MU274344">
    <property type="protein sequence ID" value="KAI0026614.1"/>
    <property type="molecule type" value="Genomic_DNA"/>
</dbReference>
<name>A0ACB8Q4F0_9AGAM</name>
<sequence length="384" mass="43339">MYLHKSRLTSQVRDDRGGDDVMSVERHIPRSLSSQRDGSSSRIHQPGGFFENSLDIQGTGNSSQSVPDVSNRTRGGVSIRVLVPGTDDSIAPDIVTVEMMNRWYDFETAVMHSCDIGTYLWNNDLRHRTVVVLDNRSYRLFVRTMPCLTIAQLRRLASTHLLTVPSKMTKPRVYERLREHECGSDCDQACVILIQRRNERVMTVMSLEAIGTAASFAGSSSIRGRTSQFCLADRTLHIETASDFPEMYSEDLRLSVIHEWQEMMDIRQWMRRTCAVCGQLKFPSEVKSKALSDAALDALVDNTLDECHFPPEYEFFAYRRALLHPNGMLSWTTRDAVLVCTSCNGALSKNRMPRDAIANKQYYAFGCLPASVQAAFRQASSSDL</sequence>
<feature type="non-terminal residue" evidence="1">
    <location>
        <position position="384"/>
    </location>
</feature>
<reference evidence="1" key="1">
    <citation type="submission" date="2021-02" db="EMBL/GenBank/DDBJ databases">
        <authorList>
            <consortium name="DOE Joint Genome Institute"/>
            <person name="Ahrendt S."/>
            <person name="Looney B.P."/>
            <person name="Miyauchi S."/>
            <person name="Morin E."/>
            <person name="Drula E."/>
            <person name="Courty P.E."/>
            <person name="Chicoki N."/>
            <person name="Fauchery L."/>
            <person name="Kohler A."/>
            <person name="Kuo A."/>
            <person name="Labutti K."/>
            <person name="Pangilinan J."/>
            <person name="Lipzen A."/>
            <person name="Riley R."/>
            <person name="Andreopoulos W."/>
            <person name="He G."/>
            <person name="Johnson J."/>
            <person name="Barry K.W."/>
            <person name="Grigoriev I.V."/>
            <person name="Nagy L."/>
            <person name="Hibbett D."/>
            <person name="Henrissat B."/>
            <person name="Matheny P.B."/>
            <person name="Labbe J."/>
            <person name="Martin F."/>
        </authorList>
    </citation>
    <scope>NUCLEOTIDE SEQUENCE</scope>
    <source>
        <strain evidence="1">EC-137</strain>
    </source>
</reference>
<dbReference type="Proteomes" id="UP000814128">
    <property type="component" value="Unassembled WGS sequence"/>
</dbReference>
<gene>
    <name evidence="1" type="ORF">K488DRAFT_75212</name>
</gene>
<proteinExistence type="predicted"/>
<evidence type="ECO:0000313" key="2">
    <source>
        <dbReference type="Proteomes" id="UP000814128"/>
    </source>
</evidence>
<comment type="caution">
    <text evidence="1">The sequence shown here is derived from an EMBL/GenBank/DDBJ whole genome shotgun (WGS) entry which is preliminary data.</text>
</comment>
<keyword evidence="2" id="KW-1185">Reference proteome</keyword>
<protein>
    <submittedName>
        <fullName evidence="1">Uncharacterized protein</fullName>
    </submittedName>
</protein>
<reference evidence="1" key="2">
    <citation type="journal article" date="2022" name="New Phytol.">
        <title>Evolutionary transition to the ectomycorrhizal habit in the genomes of a hyperdiverse lineage of mushroom-forming fungi.</title>
        <authorList>
            <person name="Looney B."/>
            <person name="Miyauchi S."/>
            <person name="Morin E."/>
            <person name="Drula E."/>
            <person name="Courty P.E."/>
            <person name="Kohler A."/>
            <person name="Kuo A."/>
            <person name="LaButti K."/>
            <person name="Pangilinan J."/>
            <person name="Lipzen A."/>
            <person name="Riley R."/>
            <person name="Andreopoulos W."/>
            <person name="He G."/>
            <person name="Johnson J."/>
            <person name="Nolan M."/>
            <person name="Tritt A."/>
            <person name="Barry K.W."/>
            <person name="Grigoriev I.V."/>
            <person name="Nagy L.G."/>
            <person name="Hibbett D."/>
            <person name="Henrissat B."/>
            <person name="Matheny P.B."/>
            <person name="Labbe J."/>
            <person name="Martin F.M."/>
        </authorList>
    </citation>
    <scope>NUCLEOTIDE SEQUENCE</scope>
    <source>
        <strain evidence="1">EC-137</strain>
    </source>
</reference>